<keyword evidence="2" id="KW-0808">Transferase</keyword>
<dbReference type="GO" id="GO:0003964">
    <property type="term" value="F:RNA-directed DNA polymerase activity"/>
    <property type="evidence" value="ECO:0007669"/>
    <property type="project" value="UniProtKB-KW"/>
</dbReference>
<sequence>MSAQAEREAVGQGEALPDAFSDEACGSRHVSGDTGTALLLAALERGNLLRAMQRVRRNKGAAGVDGLDIDQTSRHLVLAWPGIRARLLAGT</sequence>
<dbReference type="Proteomes" id="UP000566711">
    <property type="component" value="Unassembled WGS sequence"/>
</dbReference>
<organism evidence="2 3">
    <name type="scientific">Rugamonas fusca</name>
    <dbReference type="NCBI Taxonomy" id="2758568"/>
    <lineage>
        <taxon>Bacteria</taxon>
        <taxon>Pseudomonadati</taxon>
        <taxon>Pseudomonadota</taxon>
        <taxon>Betaproteobacteria</taxon>
        <taxon>Burkholderiales</taxon>
        <taxon>Oxalobacteraceae</taxon>
        <taxon>Telluria group</taxon>
        <taxon>Rugamonas</taxon>
    </lineage>
</organism>
<keyword evidence="3" id="KW-1185">Reference proteome</keyword>
<evidence type="ECO:0000313" key="2">
    <source>
        <dbReference type="EMBL" id="MBA5608859.1"/>
    </source>
</evidence>
<evidence type="ECO:0000256" key="1">
    <source>
        <dbReference type="SAM" id="MobiDB-lite"/>
    </source>
</evidence>
<keyword evidence="2" id="KW-0548">Nucleotidyltransferase</keyword>
<dbReference type="AlphaFoldDB" id="A0A7W2EMY3"/>
<evidence type="ECO:0000313" key="3">
    <source>
        <dbReference type="Proteomes" id="UP000566711"/>
    </source>
</evidence>
<reference evidence="2 3" key="1">
    <citation type="submission" date="2020-07" db="EMBL/GenBank/DDBJ databases">
        <title>Novel species isolated from subtropical streams in China.</title>
        <authorList>
            <person name="Lu H."/>
        </authorList>
    </citation>
    <scope>NUCLEOTIDE SEQUENCE [LARGE SCALE GENOMIC DNA]</scope>
    <source>
        <strain evidence="2 3">FT3S</strain>
    </source>
</reference>
<accession>A0A7W2EMY3</accession>
<protein>
    <submittedName>
        <fullName evidence="2">Group II intron reverse transcriptase/maturase</fullName>
    </submittedName>
</protein>
<gene>
    <name evidence="2" type="ORF">H3H36_26345</name>
</gene>
<dbReference type="EMBL" id="JACEZS010000066">
    <property type="protein sequence ID" value="MBA5608859.1"/>
    <property type="molecule type" value="Genomic_DNA"/>
</dbReference>
<comment type="caution">
    <text evidence="2">The sequence shown here is derived from an EMBL/GenBank/DDBJ whole genome shotgun (WGS) entry which is preliminary data.</text>
</comment>
<feature type="region of interest" description="Disordered" evidence="1">
    <location>
        <begin position="1"/>
        <end position="30"/>
    </location>
</feature>
<name>A0A7W2EMY3_9BURK</name>
<feature type="non-terminal residue" evidence="2">
    <location>
        <position position="91"/>
    </location>
</feature>
<proteinExistence type="predicted"/>
<keyword evidence="2" id="KW-0695">RNA-directed DNA polymerase</keyword>